<comment type="similarity">
    <text evidence="1">Belongs to the small GTPase superfamily. Rab family.</text>
</comment>
<dbReference type="InterPro" id="IPR001806">
    <property type="entry name" value="Small_GTPase"/>
</dbReference>
<dbReference type="NCBIfam" id="TIGR00231">
    <property type="entry name" value="small_GTP"/>
    <property type="match status" value="1"/>
</dbReference>
<protein>
    <recommendedName>
        <fullName evidence="5">Ras-related protein Rab-28</fullName>
    </recommendedName>
</protein>
<keyword evidence="2" id="KW-0547">Nucleotide-binding</keyword>
<evidence type="ECO:0008006" key="5">
    <source>
        <dbReference type="Google" id="ProtNLM"/>
    </source>
</evidence>
<gene>
    <name evidence="3" type="ORF">R5R35_005141</name>
</gene>
<dbReference type="SUPFAM" id="SSF52540">
    <property type="entry name" value="P-loop containing nucleoside triphosphate hydrolases"/>
    <property type="match status" value="1"/>
</dbReference>
<dbReference type="AlphaFoldDB" id="A0AAN9V9J0"/>
<dbReference type="SMART" id="SM00175">
    <property type="entry name" value="RAB"/>
    <property type="match status" value="1"/>
</dbReference>
<dbReference type="SMART" id="SM00173">
    <property type="entry name" value="RAS"/>
    <property type="match status" value="1"/>
</dbReference>
<dbReference type="PROSITE" id="PS51419">
    <property type="entry name" value="RAB"/>
    <property type="match status" value="1"/>
</dbReference>
<dbReference type="Pfam" id="PF00071">
    <property type="entry name" value="Ras"/>
    <property type="match status" value="1"/>
</dbReference>
<dbReference type="Proteomes" id="UP001378592">
    <property type="component" value="Unassembled WGS sequence"/>
</dbReference>
<dbReference type="Gene3D" id="3.40.50.300">
    <property type="entry name" value="P-loop containing nucleotide triphosphate hydrolases"/>
    <property type="match status" value="1"/>
</dbReference>
<evidence type="ECO:0000256" key="2">
    <source>
        <dbReference type="ARBA" id="ARBA00022741"/>
    </source>
</evidence>
<dbReference type="FunFam" id="3.40.50.300:FF:001447">
    <property type="entry name" value="Ras-related protein Rab-1B"/>
    <property type="match status" value="1"/>
</dbReference>
<sequence>MSDSENETTETQLKIVILGECACGKTSIASRYCHDEFVRQYYPTSGVDFFLKKTMLSGGRNVTLQIWDVAGHALSGNMLDKYVFGANIVFLVFDITNITSFEKLEHWLNAVRHFTTTQQRKPAIIVVGNKCDLEHQRQVRPDKQNRFIQENGLVCHLVSARTGEMRPSVSDLKFLGEHAKTPGLHDLFVAAVEDTSVMAHCSTEEGAGAETGGLSAELLAVMLPRVLLVAHWNHPHTCAAWGCRRTELGACSHAHGPLTKEHLRRLDAACPGCSFVAAHNSQVAEFALRRLDEEERAAAEGAGAQAPLEAAAPEIPASDDSWQKRVASFQPHHICSKWKLSTTSRKDALENYCVANVDEEGSCCKGSCSPQVQNFLALRSKIPVSPDYNSEEIKDANDPPCPGCYVFQAHEEFMNFYLEDSVDIPQKGNIKTSEDGQNSGKRNASNNDDVEFLLILAQQMMMLNPLNLFYDEDDDEDDDEYFLECRHRSAG</sequence>
<dbReference type="InterPro" id="IPR027417">
    <property type="entry name" value="P-loop_NTPase"/>
</dbReference>
<dbReference type="GO" id="GO:0003924">
    <property type="term" value="F:GTPase activity"/>
    <property type="evidence" value="ECO:0007669"/>
    <property type="project" value="InterPro"/>
</dbReference>
<reference evidence="3 4" key="1">
    <citation type="submission" date="2024-03" db="EMBL/GenBank/DDBJ databases">
        <title>The genome assembly and annotation of the cricket Gryllus longicercus Weissman &amp; Gray.</title>
        <authorList>
            <person name="Szrajer S."/>
            <person name="Gray D."/>
            <person name="Ylla G."/>
        </authorList>
    </citation>
    <scope>NUCLEOTIDE SEQUENCE [LARGE SCALE GENOMIC DNA]</scope>
    <source>
        <strain evidence="3">DAG 2021-001</strain>
        <tissue evidence="3">Whole body minus gut</tissue>
    </source>
</reference>
<name>A0AAN9V9J0_9ORTH</name>
<dbReference type="PROSITE" id="PS51421">
    <property type="entry name" value="RAS"/>
    <property type="match status" value="1"/>
</dbReference>
<dbReference type="SMART" id="SM00174">
    <property type="entry name" value="RHO"/>
    <property type="match status" value="1"/>
</dbReference>
<evidence type="ECO:0000313" key="4">
    <source>
        <dbReference type="Proteomes" id="UP001378592"/>
    </source>
</evidence>
<dbReference type="PRINTS" id="PR00449">
    <property type="entry name" value="RASTRNSFRMNG"/>
</dbReference>
<dbReference type="PANTHER" id="PTHR47978">
    <property type="match status" value="1"/>
</dbReference>
<proteinExistence type="inferred from homology"/>
<dbReference type="EMBL" id="JAZDUA010000466">
    <property type="protein sequence ID" value="KAK7792185.1"/>
    <property type="molecule type" value="Genomic_DNA"/>
</dbReference>
<dbReference type="PROSITE" id="PS50007">
    <property type="entry name" value="PIPLC_X_DOMAIN"/>
    <property type="match status" value="1"/>
</dbReference>
<evidence type="ECO:0000256" key="1">
    <source>
        <dbReference type="ARBA" id="ARBA00006270"/>
    </source>
</evidence>
<keyword evidence="4" id="KW-1185">Reference proteome</keyword>
<comment type="caution">
    <text evidence="3">The sequence shown here is derived from an EMBL/GenBank/DDBJ whole genome shotgun (WGS) entry which is preliminary data.</text>
</comment>
<organism evidence="3 4">
    <name type="scientific">Gryllus longicercus</name>
    <dbReference type="NCBI Taxonomy" id="2509291"/>
    <lineage>
        <taxon>Eukaryota</taxon>
        <taxon>Metazoa</taxon>
        <taxon>Ecdysozoa</taxon>
        <taxon>Arthropoda</taxon>
        <taxon>Hexapoda</taxon>
        <taxon>Insecta</taxon>
        <taxon>Pterygota</taxon>
        <taxon>Neoptera</taxon>
        <taxon>Polyneoptera</taxon>
        <taxon>Orthoptera</taxon>
        <taxon>Ensifera</taxon>
        <taxon>Gryllidea</taxon>
        <taxon>Grylloidea</taxon>
        <taxon>Gryllidae</taxon>
        <taxon>Gryllinae</taxon>
        <taxon>Gryllus</taxon>
    </lineage>
</organism>
<dbReference type="GO" id="GO:0005525">
    <property type="term" value="F:GTP binding"/>
    <property type="evidence" value="ECO:0007669"/>
    <property type="project" value="InterPro"/>
</dbReference>
<evidence type="ECO:0000313" key="3">
    <source>
        <dbReference type="EMBL" id="KAK7792185.1"/>
    </source>
</evidence>
<accession>A0AAN9V9J0</accession>
<dbReference type="InterPro" id="IPR005225">
    <property type="entry name" value="Small_GTP-bd"/>
</dbReference>